<feature type="transmembrane region" description="Helical" evidence="2">
    <location>
        <begin position="95"/>
        <end position="113"/>
    </location>
</feature>
<protein>
    <submittedName>
        <fullName evidence="3">Uncharacterized protein</fullName>
    </submittedName>
</protein>
<keyword evidence="2" id="KW-0472">Membrane</keyword>
<keyword evidence="2" id="KW-0812">Transmembrane</keyword>
<feature type="transmembrane region" description="Helical" evidence="2">
    <location>
        <begin position="43"/>
        <end position="62"/>
    </location>
</feature>
<feature type="region of interest" description="Disordered" evidence="1">
    <location>
        <begin position="140"/>
        <end position="164"/>
    </location>
</feature>
<feature type="region of interest" description="Disordered" evidence="1">
    <location>
        <begin position="210"/>
        <end position="252"/>
    </location>
</feature>
<feature type="transmembrane region" description="Helical" evidence="2">
    <location>
        <begin position="69"/>
        <end position="89"/>
    </location>
</feature>
<evidence type="ECO:0000313" key="4">
    <source>
        <dbReference type="Proteomes" id="UP001304895"/>
    </source>
</evidence>
<comment type="caution">
    <text evidence="3">The sequence shown here is derived from an EMBL/GenBank/DDBJ whole genome shotgun (WGS) entry which is preliminary data.</text>
</comment>
<accession>A0AAN6ZG68</accession>
<sequence>MAPQKRRRSRAQELRHVIKVMSCGGMVGTAILFPLATAQGSGFGAVTLSIFVLTALGFHALHLEPFVRLGAYTGAVALALLLVAVLSGGSASKELVPWLPLFIAFLSLTTVAVHKVSRHPEARPLIDSVEDGFPGLSIDTWNDGSSRTGSEPAEVPQPPTESNRQDSLYFALCGPPSRCSQRTGTDLSLSSAVGQCRPHWDAQTRSHFQADGPLEQNTPGDFHAGSCHAHEDSPCSGSERGTVESSHPLLGL</sequence>
<gene>
    <name evidence="3" type="ORF">BT67DRAFT_180582</name>
</gene>
<evidence type="ECO:0000313" key="3">
    <source>
        <dbReference type="EMBL" id="KAK4136476.1"/>
    </source>
</evidence>
<keyword evidence="2" id="KW-1133">Transmembrane helix</keyword>
<dbReference type="EMBL" id="MU853403">
    <property type="protein sequence ID" value="KAK4136476.1"/>
    <property type="molecule type" value="Genomic_DNA"/>
</dbReference>
<reference evidence="3" key="1">
    <citation type="journal article" date="2023" name="Mol. Phylogenet. Evol.">
        <title>Genome-scale phylogeny and comparative genomics of the fungal order Sordariales.</title>
        <authorList>
            <person name="Hensen N."/>
            <person name="Bonometti L."/>
            <person name="Westerberg I."/>
            <person name="Brannstrom I.O."/>
            <person name="Guillou S."/>
            <person name="Cros-Aarteil S."/>
            <person name="Calhoun S."/>
            <person name="Haridas S."/>
            <person name="Kuo A."/>
            <person name="Mondo S."/>
            <person name="Pangilinan J."/>
            <person name="Riley R."/>
            <person name="LaButti K."/>
            <person name="Andreopoulos B."/>
            <person name="Lipzen A."/>
            <person name="Chen C."/>
            <person name="Yan M."/>
            <person name="Daum C."/>
            <person name="Ng V."/>
            <person name="Clum A."/>
            <person name="Steindorff A."/>
            <person name="Ohm R.A."/>
            <person name="Martin F."/>
            <person name="Silar P."/>
            <person name="Natvig D.O."/>
            <person name="Lalanne C."/>
            <person name="Gautier V."/>
            <person name="Ament-Velasquez S.L."/>
            <person name="Kruys A."/>
            <person name="Hutchinson M.I."/>
            <person name="Powell A.J."/>
            <person name="Barry K."/>
            <person name="Miller A.N."/>
            <person name="Grigoriev I.V."/>
            <person name="Debuchy R."/>
            <person name="Gladieux P."/>
            <person name="Hiltunen Thoren M."/>
            <person name="Johannesson H."/>
        </authorList>
    </citation>
    <scope>NUCLEOTIDE SEQUENCE</scope>
    <source>
        <strain evidence="3">CBS 123565</strain>
    </source>
</reference>
<proteinExistence type="predicted"/>
<dbReference type="Proteomes" id="UP001304895">
    <property type="component" value="Unassembled WGS sequence"/>
</dbReference>
<dbReference type="AlphaFoldDB" id="A0AAN6ZG68"/>
<reference evidence="3" key="2">
    <citation type="submission" date="2023-05" db="EMBL/GenBank/DDBJ databases">
        <authorList>
            <consortium name="Lawrence Berkeley National Laboratory"/>
            <person name="Steindorff A."/>
            <person name="Hensen N."/>
            <person name="Bonometti L."/>
            <person name="Westerberg I."/>
            <person name="Brannstrom I.O."/>
            <person name="Guillou S."/>
            <person name="Cros-Aarteil S."/>
            <person name="Calhoun S."/>
            <person name="Haridas S."/>
            <person name="Kuo A."/>
            <person name="Mondo S."/>
            <person name="Pangilinan J."/>
            <person name="Riley R."/>
            <person name="Labutti K."/>
            <person name="Andreopoulos B."/>
            <person name="Lipzen A."/>
            <person name="Chen C."/>
            <person name="Yanf M."/>
            <person name="Daum C."/>
            <person name="Ng V."/>
            <person name="Clum A."/>
            <person name="Ohm R."/>
            <person name="Martin F."/>
            <person name="Silar P."/>
            <person name="Natvig D."/>
            <person name="Lalanne C."/>
            <person name="Gautier V."/>
            <person name="Ament-Velasquez S.L."/>
            <person name="Kruys A."/>
            <person name="Hutchinson M.I."/>
            <person name="Powell A.J."/>
            <person name="Barry K."/>
            <person name="Miller A.N."/>
            <person name="Grigoriev I.V."/>
            <person name="Debuchy R."/>
            <person name="Gladieux P."/>
            <person name="Thoren M.H."/>
            <person name="Johannesson H."/>
        </authorList>
    </citation>
    <scope>NUCLEOTIDE SEQUENCE</scope>
    <source>
        <strain evidence="3">CBS 123565</strain>
    </source>
</reference>
<organism evidence="3 4">
    <name type="scientific">Trichocladium antarcticum</name>
    <dbReference type="NCBI Taxonomy" id="1450529"/>
    <lineage>
        <taxon>Eukaryota</taxon>
        <taxon>Fungi</taxon>
        <taxon>Dikarya</taxon>
        <taxon>Ascomycota</taxon>
        <taxon>Pezizomycotina</taxon>
        <taxon>Sordariomycetes</taxon>
        <taxon>Sordariomycetidae</taxon>
        <taxon>Sordariales</taxon>
        <taxon>Chaetomiaceae</taxon>
        <taxon>Trichocladium</taxon>
    </lineage>
</organism>
<feature type="compositionally biased region" description="Polar residues" evidence="1">
    <location>
        <begin position="140"/>
        <end position="149"/>
    </location>
</feature>
<evidence type="ECO:0000256" key="2">
    <source>
        <dbReference type="SAM" id="Phobius"/>
    </source>
</evidence>
<evidence type="ECO:0000256" key="1">
    <source>
        <dbReference type="SAM" id="MobiDB-lite"/>
    </source>
</evidence>
<name>A0AAN6ZG68_9PEZI</name>
<keyword evidence="4" id="KW-1185">Reference proteome</keyword>
<feature type="transmembrane region" description="Helical" evidence="2">
    <location>
        <begin position="20"/>
        <end position="37"/>
    </location>
</feature>